<protein>
    <submittedName>
        <fullName evidence="2">Uncharacterized protein</fullName>
    </submittedName>
</protein>
<gene>
    <name evidence="2" type="ORF">EH240_29300</name>
</gene>
<evidence type="ECO:0000313" key="2">
    <source>
        <dbReference type="EMBL" id="RRH93521.1"/>
    </source>
</evidence>
<comment type="caution">
    <text evidence="2">The sequence shown here is derived from an EMBL/GenBank/DDBJ whole genome shotgun (WGS) entry which is preliminary data.</text>
</comment>
<evidence type="ECO:0000256" key="1">
    <source>
        <dbReference type="SAM" id="MobiDB-lite"/>
    </source>
</evidence>
<organism evidence="2 3">
    <name type="scientific">Mesorhizobium tamadayense</name>
    <dbReference type="NCBI Taxonomy" id="425306"/>
    <lineage>
        <taxon>Bacteria</taxon>
        <taxon>Pseudomonadati</taxon>
        <taxon>Pseudomonadota</taxon>
        <taxon>Alphaproteobacteria</taxon>
        <taxon>Hyphomicrobiales</taxon>
        <taxon>Phyllobacteriaceae</taxon>
        <taxon>Mesorhizobium</taxon>
    </lineage>
</organism>
<name>A0A3P3F4I8_9HYPH</name>
<dbReference type="EMBL" id="RQXT01000050">
    <property type="protein sequence ID" value="RRH93521.1"/>
    <property type="molecule type" value="Genomic_DNA"/>
</dbReference>
<dbReference type="RefSeq" id="WP_125005115.1">
    <property type="nucleotide sequence ID" value="NZ_RQXT01000050.1"/>
</dbReference>
<evidence type="ECO:0000313" key="3">
    <source>
        <dbReference type="Proteomes" id="UP000273786"/>
    </source>
</evidence>
<keyword evidence="3" id="KW-1185">Reference proteome</keyword>
<proteinExistence type="predicted"/>
<reference evidence="2 3" key="1">
    <citation type="submission" date="2018-11" db="EMBL/GenBank/DDBJ databases">
        <title>the genome of Mesorhizobium tamadayense DSM 28320.</title>
        <authorList>
            <person name="Gao J."/>
        </authorList>
    </citation>
    <scope>NUCLEOTIDE SEQUENCE [LARGE SCALE GENOMIC DNA]</scope>
    <source>
        <strain evidence="2 3">DSM 28320</strain>
    </source>
</reference>
<accession>A0A3P3F4I8</accession>
<sequence length="61" mass="7130">MGIADPEYFRPNNRQKRKPGAARRGTILFAAAPLERFSRSNYLLLAQFRTENRYALFLELL</sequence>
<dbReference type="Proteomes" id="UP000273786">
    <property type="component" value="Unassembled WGS sequence"/>
</dbReference>
<dbReference type="AlphaFoldDB" id="A0A3P3F4I8"/>
<feature type="region of interest" description="Disordered" evidence="1">
    <location>
        <begin position="1"/>
        <end position="21"/>
    </location>
</feature>